<accession>A0ABM1YCC3</accession>
<keyword evidence="4" id="KW-0732">Signal</keyword>
<evidence type="ECO:0000259" key="5">
    <source>
        <dbReference type="PROSITE" id="PS50240"/>
    </source>
</evidence>
<dbReference type="PANTHER" id="PTHR24252:SF27">
    <property type="entry name" value="TRANSMEMBRANE PROTEASE SERINE 3-LIKE"/>
    <property type="match status" value="1"/>
</dbReference>
<protein>
    <recommendedName>
        <fullName evidence="5">Peptidase S1 domain-containing protein</fullName>
    </recommendedName>
</protein>
<dbReference type="InterPro" id="IPR043504">
    <property type="entry name" value="Peptidase_S1_PA_chymotrypsin"/>
</dbReference>
<dbReference type="InterPro" id="IPR018114">
    <property type="entry name" value="TRYPSIN_HIS"/>
</dbReference>
<dbReference type="Proteomes" id="UP000069940">
    <property type="component" value="Unassembled WGS sequence"/>
</dbReference>
<proteinExistence type="inferred from homology"/>
<keyword evidence="1" id="KW-1015">Disulfide bond</keyword>
<evidence type="ECO:0000256" key="4">
    <source>
        <dbReference type="SAM" id="SignalP"/>
    </source>
</evidence>
<dbReference type="SUPFAM" id="SSF50494">
    <property type="entry name" value="Trypsin-like serine proteases"/>
    <property type="match status" value="1"/>
</dbReference>
<dbReference type="SMART" id="SM00020">
    <property type="entry name" value="Tryp_SPc"/>
    <property type="match status" value="1"/>
</dbReference>
<dbReference type="InterPro" id="IPR001254">
    <property type="entry name" value="Trypsin_dom"/>
</dbReference>
<feature type="chain" id="PRO_5047040391" description="Peptidase S1 domain-containing protein" evidence="4">
    <location>
        <begin position="22"/>
        <end position="267"/>
    </location>
</feature>
<dbReference type="EnsemblMetazoa" id="AALFPA23_007853.R10500">
    <property type="protein sequence ID" value="AALFPA23_007853.P10500"/>
    <property type="gene ID" value="AALFPA23_007853"/>
</dbReference>
<dbReference type="PROSITE" id="PS50240">
    <property type="entry name" value="TRYPSIN_DOM"/>
    <property type="match status" value="1"/>
</dbReference>
<dbReference type="InterPro" id="IPR001314">
    <property type="entry name" value="Peptidase_S1A"/>
</dbReference>
<organism evidence="6 7">
    <name type="scientific">Aedes albopictus</name>
    <name type="common">Asian tiger mosquito</name>
    <name type="synonym">Stegomyia albopicta</name>
    <dbReference type="NCBI Taxonomy" id="7160"/>
    <lineage>
        <taxon>Eukaryota</taxon>
        <taxon>Metazoa</taxon>
        <taxon>Ecdysozoa</taxon>
        <taxon>Arthropoda</taxon>
        <taxon>Hexapoda</taxon>
        <taxon>Insecta</taxon>
        <taxon>Pterygota</taxon>
        <taxon>Neoptera</taxon>
        <taxon>Endopterygota</taxon>
        <taxon>Diptera</taxon>
        <taxon>Nematocera</taxon>
        <taxon>Culicoidea</taxon>
        <taxon>Culicidae</taxon>
        <taxon>Culicinae</taxon>
        <taxon>Aedini</taxon>
        <taxon>Aedes</taxon>
        <taxon>Stegomyia</taxon>
    </lineage>
</organism>
<reference evidence="6" key="2">
    <citation type="submission" date="2025-05" db="UniProtKB">
        <authorList>
            <consortium name="EnsemblMetazoa"/>
        </authorList>
    </citation>
    <scope>IDENTIFICATION</scope>
    <source>
        <strain evidence="6">Foshan</strain>
    </source>
</reference>
<dbReference type="CDD" id="cd00190">
    <property type="entry name" value="Tryp_SPc"/>
    <property type="match status" value="1"/>
</dbReference>
<keyword evidence="7" id="KW-1185">Reference proteome</keyword>
<dbReference type="PANTHER" id="PTHR24252">
    <property type="entry name" value="ACROSIN-RELATED"/>
    <property type="match status" value="1"/>
</dbReference>
<comment type="similarity">
    <text evidence="3">Belongs to the peptidase S1 family. CLIP subfamily.</text>
</comment>
<dbReference type="GeneID" id="109622023"/>
<keyword evidence="2" id="KW-0325">Glycoprotein</keyword>
<feature type="domain" description="Peptidase S1" evidence="5">
    <location>
        <begin position="36"/>
        <end position="267"/>
    </location>
</feature>
<evidence type="ECO:0000313" key="7">
    <source>
        <dbReference type="Proteomes" id="UP000069940"/>
    </source>
</evidence>
<dbReference type="Pfam" id="PF00089">
    <property type="entry name" value="Trypsin"/>
    <property type="match status" value="1"/>
</dbReference>
<dbReference type="PROSITE" id="PS00134">
    <property type="entry name" value="TRYPSIN_HIS"/>
    <property type="match status" value="1"/>
</dbReference>
<dbReference type="InterPro" id="IPR009003">
    <property type="entry name" value="Peptidase_S1_PA"/>
</dbReference>
<feature type="signal peptide" evidence="4">
    <location>
        <begin position="1"/>
        <end position="21"/>
    </location>
</feature>
<dbReference type="Gene3D" id="2.40.10.10">
    <property type="entry name" value="Trypsin-like serine proteases"/>
    <property type="match status" value="1"/>
</dbReference>
<dbReference type="PRINTS" id="PR00722">
    <property type="entry name" value="CHYMOTRYPSIN"/>
</dbReference>
<evidence type="ECO:0000256" key="3">
    <source>
        <dbReference type="ARBA" id="ARBA00024195"/>
    </source>
</evidence>
<dbReference type="RefSeq" id="XP_062704622.1">
    <property type="nucleotide sequence ID" value="XM_062848638.1"/>
</dbReference>
<name>A0ABM1YCC3_AEDAL</name>
<evidence type="ECO:0000256" key="1">
    <source>
        <dbReference type="ARBA" id="ARBA00023157"/>
    </source>
</evidence>
<evidence type="ECO:0000256" key="2">
    <source>
        <dbReference type="ARBA" id="ARBA00023180"/>
    </source>
</evidence>
<reference evidence="7" key="1">
    <citation type="journal article" date="2015" name="Proc. Natl. Acad. Sci. U.S.A.">
        <title>Genome sequence of the Asian Tiger mosquito, Aedes albopictus, reveals insights into its biology, genetics, and evolution.</title>
        <authorList>
            <person name="Chen X.G."/>
            <person name="Jiang X."/>
            <person name="Gu J."/>
            <person name="Xu M."/>
            <person name="Wu Y."/>
            <person name="Deng Y."/>
            <person name="Zhang C."/>
            <person name="Bonizzoni M."/>
            <person name="Dermauw W."/>
            <person name="Vontas J."/>
            <person name="Armbruster P."/>
            <person name="Huang X."/>
            <person name="Yang Y."/>
            <person name="Zhang H."/>
            <person name="He W."/>
            <person name="Peng H."/>
            <person name="Liu Y."/>
            <person name="Wu K."/>
            <person name="Chen J."/>
            <person name="Lirakis M."/>
            <person name="Topalis P."/>
            <person name="Van Leeuwen T."/>
            <person name="Hall A.B."/>
            <person name="Jiang X."/>
            <person name="Thorpe C."/>
            <person name="Mueller R.L."/>
            <person name="Sun C."/>
            <person name="Waterhouse R.M."/>
            <person name="Yan G."/>
            <person name="Tu Z.J."/>
            <person name="Fang X."/>
            <person name="James A.A."/>
        </authorList>
    </citation>
    <scope>NUCLEOTIDE SEQUENCE [LARGE SCALE GENOMIC DNA]</scope>
    <source>
        <strain evidence="7">Foshan</strain>
    </source>
</reference>
<evidence type="ECO:0000313" key="6">
    <source>
        <dbReference type="EnsemblMetazoa" id="AALFPA23_007853.P10500"/>
    </source>
</evidence>
<sequence>MLRTVLLVAATSALCFVLVYGSYTPRSKPGQSGGRIVGGIAVNITDYPYQVSLQRNNHFCGGSVLNDRWILTAAHCTKGITNASVLRIRAGSTEVRSGGVLAQVRTIYFHPKQNSWSNYDFSLLELKEALKLSKAVQPISLPAHDDSFEDGTLCEVSGWGNTRNANESSLSLRAATVPLYNQEKCSTVYKEYGGVSESMICAGYEEGGKDSCQVCGDEGLWMGSTNHRNLHFRVTPVDRWFATECWWELYRGERAVPNRVFQAFTAE</sequence>